<dbReference type="OrthoDB" id="191037at2759"/>
<reference evidence="4 5" key="1">
    <citation type="submission" date="2019-06" db="EMBL/GenBank/DDBJ databases">
        <title>A chromosome-scale genome assembly of the European perch, Perca fluviatilis.</title>
        <authorList>
            <person name="Roques C."/>
            <person name="Zahm M."/>
            <person name="Cabau C."/>
            <person name="Klopp C."/>
            <person name="Bouchez O."/>
            <person name="Donnadieu C."/>
            <person name="Kuhl H."/>
            <person name="Gislard M."/>
            <person name="Guendouz S."/>
            <person name="Journot L."/>
            <person name="Haffray P."/>
            <person name="Bestin A."/>
            <person name="Morvezen R."/>
            <person name="Feron R."/>
            <person name="Wen M."/>
            <person name="Jouanno E."/>
            <person name="Herpin A."/>
            <person name="Schartl M."/>
            <person name="Postlethwait J."/>
            <person name="Schaerlinger B."/>
            <person name="Chardard D."/>
            <person name="Lecocq T."/>
            <person name="Poncet C."/>
            <person name="Jaffrelo L."/>
            <person name="Lampietro C."/>
            <person name="Guiguen Y."/>
        </authorList>
    </citation>
    <scope>NUCLEOTIDE SEQUENCE [LARGE SCALE GENOMIC DNA]</scope>
    <source>
        <tissue evidence="4">Blood</tissue>
    </source>
</reference>
<sequence length="561" mass="63230">MSTIFFNNTINELRLEGKLCDAVISVDDVEFKVHRIILCNCGSYFRDLFRSKSSTSGQQVYSFSQVSPNIMNLIVEYAYTGSVVVTEENVLELLAGADYFSVKGIMQACCNFVEQHLSSKNCVHMWMVADIHKCPELRQKAYIHMLHHFKEVAGFSLKFLQLSVEQMADLIKKDELNARQESTVFEAVLRWIEYAPEERRCHMATLLSKVRLLLMSSEYLMDTVSTNALVTKCSLCKKMVIQAMKTLRESNTNRPLTRTRLPSAVLFAIGGWANNCPTNRIEIYNVRADRWVKVNNEEAPRAFYGCVCLNEFVYCIGGYDGLKYLSSVRKLNLVTQTWQDVGPMHAVRCYVSVVALNGCIYAMGGCDGNSKLKTAERYQPAISQWTLIAPMNEKRSNAGTATLHGKVYICGGFKRNEPLSSAECYNPDTNQWTLIASMEIGCNAGRAAAYKDRIYVIGGYRNSSHTSRAIAYDPLSNQWSMVNPIIHARSSFGIAVLEDQLYVAGGFDNHGTISKVERFDEKANRWHIVRDMKIPRSGLSCCVVDRYPYATAYLGLQSTSI</sequence>
<evidence type="ECO:0000256" key="1">
    <source>
        <dbReference type="ARBA" id="ARBA00022441"/>
    </source>
</evidence>
<dbReference type="PANTHER" id="PTHR24412:SF172">
    <property type="entry name" value="KELCH-LIKE PROTEIN 10"/>
    <property type="match status" value="1"/>
</dbReference>
<dbReference type="PROSITE" id="PS50097">
    <property type="entry name" value="BTB"/>
    <property type="match status" value="1"/>
</dbReference>
<keyword evidence="5" id="KW-1185">Reference proteome</keyword>
<dbReference type="AlphaFoldDB" id="A0A6A5EAW5"/>
<evidence type="ECO:0000313" key="5">
    <source>
        <dbReference type="Proteomes" id="UP000465112"/>
    </source>
</evidence>
<keyword evidence="2" id="KW-0677">Repeat</keyword>
<dbReference type="PIRSF" id="PIRSF037037">
    <property type="entry name" value="Kelch-like_protein_gigaxonin"/>
    <property type="match status" value="1"/>
</dbReference>
<dbReference type="Pfam" id="PF07707">
    <property type="entry name" value="BACK"/>
    <property type="match status" value="1"/>
</dbReference>
<dbReference type="PANTHER" id="PTHR24412">
    <property type="entry name" value="KELCH PROTEIN"/>
    <property type="match status" value="1"/>
</dbReference>
<accession>A0A6A5EAW5</accession>
<dbReference type="Pfam" id="PF01344">
    <property type="entry name" value="Kelch_1"/>
    <property type="match status" value="2"/>
</dbReference>
<dbReference type="EMBL" id="VHII01000019">
    <property type="protein sequence ID" value="KAF1375429.1"/>
    <property type="molecule type" value="Genomic_DNA"/>
</dbReference>
<dbReference type="Gene3D" id="3.30.710.10">
    <property type="entry name" value="Potassium Channel Kv1.1, Chain A"/>
    <property type="match status" value="1"/>
</dbReference>
<organism evidence="4 5">
    <name type="scientific">Perca fluviatilis</name>
    <name type="common">European perch</name>
    <dbReference type="NCBI Taxonomy" id="8168"/>
    <lineage>
        <taxon>Eukaryota</taxon>
        <taxon>Metazoa</taxon>
        <taxon>Chordata</taxon>
        <taxon>Craniata</taxon>
        <taxon>Vertebrata</taxon>
        <taxon>Euteleostomi</taxon>
        <taxon>Actinopterygii</taxon>
        <taxon>Neopterygii</taxon>
        <taxon>Teleostei</taxon>
        <taxon>Neoteleostei</taxon>
        <taxon>Acanthomorphata</taxon>
        <taxon>Eupercaria</taxon>
        <taxon>Perciformes</taxon>
        <taxon>Percoidei</taxon>
        <taxon>Percidae</taxon>
        <taxon>Percinae</taxon>
        <taxon>Perca</taxon>
    </lineage>
</organism>
<evidence type="ECO:0000313" key="4">
    <source>
        <dbReference type="EMBL" id="KAF1375429.1"/>
    </source>
</evidence>
<evidence type="ECO:0000259" key="3">
    <source>
        <dbReference type="PROSITE" id="PS50097"/>
    </source>
</evidence>
<dbReference type="Pfam" id="PF24681">
    <property type="entry name" value="Kelch_KLHDC2_KLHL20_DRC7"/>
    <property type="match status" value="1"/>
</dbReference>
<dbReference type="InterPro" id="IPR015915">
    <property type="entry name" value="Kelch-typ_b-propeller"/>
</dbReference>
<dbReference type="InterPro" id="IPR017096">
    <property type="entry name" value="BTB-kelch_protein"/>
</dbReference>
<dbReference type="Gene3D" id="1.25.40.420">
    <property type="match status" value="1"/>
</dbReference>
<feature type="domain" description="BTB" evidence="3">
    <location>
        <begin position="20"/>
        <end position="87"/>
    </location>
</feature>
<evidence type="ECO:0000256" key="2">
    <source>
        <dbReference type="ARBA" id="ARBA00022737"/>
    </source>
</evidence>
<dbReference type="FunFam" id="1.25.40.420:FF:000001">
    <property type="entry name" value="Kelch-like family member 12"/>
    <property type="match status" value="1"/>
</dbReference>
<dbReference type="InterPro" id="IPR011705">
    <property type="entry name" value="BACK"/>
</dbReference>
<dbReference type="Pfam" id="PF00651">
    <property type="entry name" value="BTB"/>
    <property type="match status" value="1"/>
</dbReference>
<dbReference type="SUPFAM" id="SSF117281">
    <property type="entry name" value="Kelch motif"/>
    <property type="match status" value="1"/>
</dbReference>
<dbReference type="SMART" id="SM00612">
    <property type="entry name" value="Kelch"/>
    <property type="match status" value="6"/>
</dbReference>
<proteinExistence type="predicted"/>
<gene>
    <name evidence="4" type="ORF">PFLUV_G00220080</name>
</gene>
<keyword evidence="1" id="KW-0880">Kelch repeat</keyword>
<dbReference type="Gene3D" id="2.120.10.80">
    <property type="entry name" value="Kelch-type beta propeller"/>
    <property type="match status" value="2"/>
</dbReference>
<name>A0A6A5EAW5_PERFL</name>
<dbReference type="SMART" id="SM00225">
    <property type="entry name" value="BTB"/>
    <property type="match status" value="1"/>
</dbReference>
<comment type="caution">
    <text evidence="4">The sequence shown here is derived from an EMBL/GenBank/DDBJ whole genome shotgun (WGS) entry which is preliminary data.</text>
</comment>
<dbReference type="SMART" id="SM00875">
    <property type="entry name" value="BACK"/>
    <property type="match status" value="1"/>
</dbReference>
<protein>
    <recommendedName>
        <fullName evidence="3">BTB domain-containing protein</fullName>
    </recommendedName>
</protein>
<dbReference type="SUPFAM" id="SSF54695">
    <property type="entry name" value="POZ domain"/>
    <property type="match status" value="1"/>
</dbReference>
<dbReference type="InterPro" id="IPR011333">
    <property type="entry name" value="SKP1/BTB/POZ_sf"/>
</dbReference>
<dbReference type="InterPro" id="IPR000210">
    <property type="entry name" value="BTB/POZ_dom"/>
</dbReference>
<dbReference type="InterPro" id="IPR006652">
    <property type="entry name" value="Kelch_1"/>
</dbReference>
<dbReference type="Proteomes" id="UP000465112">
    <property type="component" value="Chromosome 19"/>
</dbReference>